<keyword evidence="2" id="KW-1185">Reference proteome</keyword>
<name>A0ABP5U495_9ACTN</name>
<gene>
    <name evidence="1" type="ORF">GCM10010246_69300</name>
</gene>
<evidence type="ECO:0000313" key="2">
    <source>
        <dbReference type="Proteomes" id="UP001500253"/>
    </source>
</evidence>
<dbReference type="Proteomes" id="UP001500253">
    <property type="component" value="Unassembled WGS sequence"/>
</dbReference>
<dbReference type="EMBL" id="BAAASD010000043">
    <property type="protein sequence ID" value="GAA2366463.1"/>
    <property type="molecule type" value="Genomic_DNA"/>
</dbReference>
<organism evidence="1 2">
    <name type="scientific">Streptomyces cuspidosporus</name>
    <dbReference type="NCBI Taxonomy" id="66882"/>
    <lineage>
        <taxon>Bacteria</taxon>
        <taxon>Bacillati</taxon>
        <taxon>Actinomycetota</taxon>
        <taxon>Actinomycetes</taxon>
        <taxon>Kitasatosporales</taxon>
        <taxon>Streptomycetaceae</taxon>
        <taxon>Streptomyces</taxon>
    </lineage>
</organism>
<proteinExistence type="predicted"/>
<accession>A0ABP5U495</accession>
<reference evidence="2" key="1">
    <citation type="journal article" date="2019" name="Int. J. Syst. Evol. Microbiol.">
        <title>The Global Catalogue of Microorganisms (GCM) 10K type strain sequencing project: providing services to taxonomists for standard genome sequencing and annotation.</title>
        <authorList>
            <consortium name="The Broad Institute Genomics Platform"/>
            <consortium name="The Broad Institute Genome Sequencing Center for Infectious Disease"/>
            <person name="Wu L."/>
            <person name="Ma J."/>
        </authorList>
    </citation>
    <scope>NUCLEOTIDE SEQUENCE [LARGE SCALE GENOMIC DNA]</scope>
    <source>
        <strain evidence="2">JCM 4316</strain>
    </source>
</reference>
<evidence type="ECO:0000313" key="1">
    <source>
        <dbReference type="EMBL" id="GAA2366463.1"/>
    </source>
</evidence>
<dbReference type="RefSeq" id="WP_346178276.1">
    <property type="nucleotide sequence ID" value="NZ_BAAASD010000043.1"/>
</dbReference>
<comment type="caution">
    <text evidence="1">The sequence shown here is derived from an EMBL/GenBank/DDBJ whole genome shotgun (WGS) entry which is preliminary data.</text>
</comment>
<sequence>MGIGYRDLAEADLESLGTAVGHWKKAVQDLETLATDARDGLQAKADRARWKGVNATVSRGFIHKTAKEFEDLHAEASSIYQVLDDAHRELVRLQQKISRLIDSAGKKGFVIADSGESRVTVSMRTAPGEPVNETAETRKEEKGYAHQISACLWEANVIDQSTAIALSRSHGSDPHNPGHATYDSLDQARYDLFEYPPVLGEDLNRPEWGSAEPGASDRRTFLMASTVALPYMAWQDNKMASDLFQHWLSNSGEAATINPAQMMNDLPELKKAVAQEIRPGRFDSGWKTDAVHEHLSRPGGDSPKVRDWYYALNGYQYRVRGDVVDDNGVLKGTVTVDIYKRYNWGNPAGGDHRSDVGKGPVKISQNDLAHLNTVGLARDFDVVGHETYQIG</sequence>
<evidence type="ECO:0008006" key="3">
    <source>
        <dbReference type="Google" id="ProtNLM"/>
    </source>
</evidence>
<protein>
    <recommendedName>
        <fullName evidence="3">WXG100 family type VII secretion target</fullName>
    </recommendedName>
</protein>